<keyword evidence="3" id="KW-1185">Reference proteome</keyword>
<organism evidence="2 3">
    <name type="scientific">Obba rivulosa</name>
    <dbReference type="NCBI Taxonomy" id="1052685"/>
    <lineage>
        <taxon>Eukaryota</taxon>
        <taxon>Fungi</taxon>
        <taxon>Dikarya</taxon>
        <taxon>Basidiomycota</taxon>
        <taxon>Agaricomycotina</taxon>
        <taxon>Agaricomycetes</taxon>
        <taxon>Polyporales</taxon>
        <taxon>Gelatoporiaceae</taxon>
        <taxon>Obba</taxon>
    </lineage>
</organism>
<evidence type="ECO:0000256" key="1">
    <source>
        <dbReference type="SAM" id="MobiDB-lite"/>
    </source>
</evidence>
<evidence type="ECO:0000313" key="3">
    <source>
        <dbReference type="Proteomes" id="UP000250043"/>
    </source>
</evidence>
<dbReference type="OrthoDB" id="3270840at2759"/>
<dbReference type="EMBL" id="KV722414">
    <property type="protein sequence ID" value="OCH89989.1"/>
    <property type="molecule type" value="Genomic_DNA"/>
</dbReference>
<proteinExistence type="predicted"/>
<evidence type="ECO:0000313" key="2">
    <source>
        <dbReference type="EMBL" id="OCH89989.1"/>
    </source>
</evidence>
<name>A0A8E2AVK5_9APHY</name>
<gene>
    <name evidence="2" type="ORF">OBBRIDRAFT_631185</name>
</gene>
<feature type="region of interest" description="Disordered" evidence="1">
    <location>
        <begin position="394"/>
        <end position="463"/>
    </location>
</feature>
<accession>A0A8E2AVK5</accession>
<feature type="region of interest" description="Disordered" evidence="1">
    <location>
        <begin position="342"/>
        <end position="371"/>
    </location>
</feature>
<reference evidence="2 3" key="1">
    <citation type="submission" date="2016-07" db="EMBL/GenBank/DDBJ databases">
        <title>Draft genome of the white-rot fungus Obba rivulosa 3A-2.</title>
        <authorList>
            <consortium name="DOE Joint Genome Institute"/>
            <person name="Miettinen O."/>
            <person name="Riley R."/>
            <person name="Acob R."/>
            <person name="Barry K."/>
            <person name="Cullen D."/>
            <person name="De Vries R."/>
            <person name="Hainaut M."/>
            <person name="Hatakka A."/>
            <person name="Henrissat B."/>
            <person name="Hilden K."/>
            <person name="Kuo R."/>
            <person name="Labutti K."/>
            <person name="Lipzen A."/>
            <person name="Makela M.R."/>
            <person name="Sandor L."/>
            <person name="Spatafora J.W."/>
            <person name="Grigoriev I.V."/>
            <person name="Hibbett D.S."/>
        </authorList>
    </citation>
    <scope>NUCLEOTIDE SEQUENCE [LARGE SCALE GENOMIC DNA]</scope>
    <source>
        <strain evidence="2 3">3A-2</strain>
    </source>
</reference>
<protein>
    <submittedName>
        <fullName evidence="2">Uncharacterized protein</fullName>
    </submittedName>
</protein>
<dbReference type="Proteomes" id="UP000250043">
    <property type="component" value="Unassembled WGS sequence"/>
</dbReference>
<dbReference type="AlphaFoldDB" id="A0A8E2AVK5"/>
<feature type="compositionally biased region" description="Low complexity" evidence="1">
    <location>
        <begin position="342"/>
        <end position="359"/>
    </location>
</feature>
<sequence>MPQVYPRHPQTLPNEPRRPVSSFLQPTDADDSIVLSDLLRTGETSRLRRRGAMRLDHGVAGASRASISSATAPQYAGAGVRPIVLIPSRPASPQWAPAEVSGEDEYAYSTGEWRDWDEDARGEGSASAAGVRPDNAGDASAQVGLAESAESFVLYCGGQEADEPEPMRNSCTPFRPSPLPIISAGPSPARAGIPPPRRTNGCGALVHMRAYPERSRGVWLGKQGASEVVIGLESSYFERPVVGKMMRSACGCIREGIGCAVCGNTLGTRYLPCQAASEGIFSSSPSSSNRPAPRCSLVHPSGPEYWQCRIAPAASSRMRLRAFYVYTFFSQNVMPSRPYAFPASPAPAPTRRASIQPATPTTPSPQPVYSYRFTASPRPFSPFPSEPATTLSATVPAFTLPPPPAPSRPASRPPRLGLDIPDDAEAPGAGMELDPDGVLRDADEMEEPGSPDKTGNEVLWPGR</sequence>
<feature type="region of interest" description="Disordered" evidence="1">
    <location>
        <begin position="1"/>
        <end position="26"/>
    </location>
</feature>
<feature type="region of interest" description="Disordered" evidence="1">
    <location>
        <begin position="113"/>
        <end position="140"/>
    </location>
</feature>